<dbReference type="AlphaFoldDB" id="A0A517QD70"/>
<comment type="subcellular location">
    <subcellularLocation>
        <location evidence="1 8">Cell membrane</location>
        <topology evidence="1 8">Multi-pass membrane protein</topology>
    </subcellularLocation>
</comment>
<dbReference type="EMBL" id="CP037421">
    <property type="protein sequence ID" value="QDT29583.1"/>
    <property type="molecule type" value="Genomic_DNA"/>
</dbReference>
<proteinExistence type="inferred from homology"/>
<evidence type="ECO:0000256" key="9">
    <source>
        <dbReference type="SAM" id="MobiDB-lite"/>
    </source>
</evidence>
<dbReference type="PANTHER" id="PTHR30269:SF0">
    <property type="entry name" value="MEMBRANE TRANSPORTER PROTEIN YFCA-RELATED"/>
    <property type="match status" value="1"/>
</dbReference>
<accession>A0A517QD70</accession>
<evidence type="ECO:0000256" key="8">
    <source>
        <dbReference type="RuleBase" id="RU363041"/>
    </source>
</evidence>
<feature type="transmembrane region" description="Helical" evidence="8">
    <location>
        <begin position="99"/>
        <end position="118"/>
    </location>
</feature>
<protein>
    <recommendedName>
        <fullName evidence="8">Probable membrane transporter protein</fullName>
    </recommendedName>
</protein>
<dbReference type="PANTHER" id="PTHR30269">
    <property type="entry name" value="TRANSMEMBRANE PROTEIN YFCA"/>
    <property type="match status" value="1"/>
</dbReference>
<evidence type="ECO:0000256" key="3">
    <source>
        <dbReference type="ARBA" id="ARBA00022448"/>
    </source>
</evidence>
<dbReference type="RefSeq" id="WP_145451587.1">
    <property type="nucleotide sequence ID" value="NZ_CP037421.1"/>
</dbReference>
<organism evidence="10 11">
    <name type="scientific">Gimesia panareensis</name>
    <dbReference type="NCBI Taxonomy" id="2527978"/>
    <lineage>
        <taxon>Bacteria</taxon>
        <taxon>Pseudomonadati</taxon>
        <taxon>Planctomycetota</taxon>
        <taxon>Planctomycetia</taxon>
        <taxon>Planctomycetales</taxon>
        <taxon>Planctomycetaceae</taxon>
        <taxon>Gimesia</taxon>
    </lineage>
</organism>
<feature type="transmembrane region" description="Helical" evidence="8">
    <location>
        <begin position="73"/>
        <end position="93"/>
    </location>
</feature>
<feature type="transmembrane region" description="Helical" evidence="8">
    <location>
        <begin position="228"/>
        <end position="249"/>
    </location>
</feature>
<feature type="region of interest" description="Disordered" evidence="9">
    <location>
        <begin position="123"/>
        <end position="157"/>
    </location>
</feature>
<evidence type="ECO:0000256" key="5">
    <source>
        <dbReference type="ARBA" id="ARBA00022692"/>
    </source>
</evidence>
<evidence type="ECO:0000256" key="6">
    <source>
        <dbReference type="ARBA" id="ARBA00022989"/>
    </source>
</evidence>
<evidence type="ECO:0000313" key="10">
    <source>
        <dbReference type="EMBL" id="QDT29583.1"/>
    </source>
</evidence>
<gene>
    <name evidence="10" type="ORF">Enr10x_49380</name>
</gene>
<dbReference type="InterPro" id="IPR002781">
    <property type="entry name" value="TM_pro_TauE-like"/>
</dbReference>
<dbReference type="InterPro" id="IPR052017">
    <property type="entry name" value="TSUP"/>
</dbReference>
<keyword evidence="7 8" id="KW-0472">Membrane</keyword>
<feature type="transmembrane region" description="Helical" evidence="8">
    <location>
        <begin position="255"/>
        <end position="273"/>
    </location>
</feature>
<evidence type="ECO:0000256" key="1">
    <source>
        <dbReference type="ARBA" id="ARBA00004651"/>
    </source>
</evidence>
<dbReference type="Pfam" id="PF01925">
    <property type="entry name" value="TauE"/>
    <property type="match status" value="1"/>
</dbReference>
<sequence length="274" mass="28931">MDWWQNLLLAGVGLIAGILNVLAGGGSLIVMPTMVFLGIPGAVTNGTARVAILGQNLTAIAGFRQKGFSDFKLSFSLALCALPGTFLGAFLGTKLTGVWFNRILAAVMLSVLVTMILGQRKKKKPQPESSTEPETASGPEAAVPTVSAESTEPQAEPGHSLAGHLLMVLAGFYGGFIQAGIGFILIAIMNNLMKIDLVRTNMHKVFIVAIYTIAAIGIFAWQGKIDWVTGLILTVGMSVGGWIGSHLAVSKGESFIRMVLYVAIVGMSIKLLLM</sequence>
<feature type="transmembrane region" description="Helical" evidence="8">
    <location>
        <begin position="165"/>
        <end position="189"/>
    </location>
</feature>
<comment type="similarity">
    <text evidence="2 8">Belongs to the 4-toluene sulfonate uptake permease (TSUP) (TC 2.A.102) family.</text>
</comment>
<keyword evidence="4 8" id="KW-1003">Cell membrane</keyword>
<evidence type="ECO:0000256" key="2">
    <source>
        <dbReference type="ARBA" id="ARBA00009142"/>
    </source>
</evidence>
<reference evidence="10 11" key="1">
    <citation type="submission" date="2019-03" db="EMBL/GenBank/DDBJ databases">
        <title>Deep-cultivation of Planctomycetes and their phenomic and genomic characterization uncovers novel biology.</title>
        <authorList>
            <person name="Wiegand S."/>
            <person name="Jogler M."/>
            <person name="Boedeker C."/>
            <person name="Pinto D."/>
            <person name="Vollmers J."/>
            <person name="Rivas-Marin E."/>
            <person name="Kohn T."/>
            <person name="Peeters S.H."/>
            <person name="Heuer A."/>
            <person name="Rast P."/>
            <person name="Oberbeckmann S."/>
            <person name="Bunk B."/>
            <person name="Jeske O."/>
            <person name="Meyerdierks A."/>
            <person name="Storesund J.E."/>
            <person name="Kallscheuer N."/>
            <person name="Luecker S."/>
            <person name="Lage O.M."/>
            <person name="Pohl T."/>
            <person name="Merkel B.J."/>
            <person name="Hornburger P."/>
            <person name="Mueller R.-W."/>
            <person name="Bruemmer F."/>
            <person name="Labrenz M."/>
            <person name="Spormann A.M."/>
            <person name="Op den Camp H."/>
            <person name="Overmann J."/>
            <person name="Amann R."/>
            <person name="Jetten M.S.M."/>
            <person name="Mascher T."/>
            <person name="Medema M.H."/>
            <person name="Devos D.P."/>
            <person name="Kaster A.-K."/>
            <person name="Ovreas L."/>
            <person name="Rohde M."/>
            <person name="Galperin M.Y."/>
            <person name="Jogler C."/>
        </authorList>
    </citation>
    <scope>NUCLEOTIDE SEQUENCE [LARGE SCALE GENOMIC DNA]</scope>
    <source>
        <strain evidence="10 11">Enr10</strain>
    </source>
</reference>
<keyword evidence="11" id="KW-1185">Reference proteome</keyword>
<evidence type="ECO:0000256" key="4">
    <source>
        <dbReference type="ARBA" id="ARBA00022475"/>
    </source>
</evidence>
<dbReference type="Proteomes" id="UP000315647">
    <property type="component" value="Chromosome"/>
</dbReference>
<feature type="transmembrane region" description="Helical" evidence="8">
    <location>
        <begin position="201"/>
        <end position="221"/>
    </location>
</feature>
<name>A0A517QD70_9PLAN</name>
<dbReference type="GO" id="GO:0005886">
    <property type="term" value="C:plasma membrane"/>
    <property type="evidence" value="ECO:0007669"/>
    <property type="project" value="UniProtKB-SubCell"/>
</dbReference>
<keyword evidence="5 8" id="KW-0812">Transmembrane</keyword>
<evidence type="ECO:0000256" key="7">
    <source>
        <dbReference type="ARBA" id="ARBA00023136"/>
    </source>
</evidence>
<evidence type="ECO:0000313" key="11">
    <source>
        <dbReference type="Proteomes" id="UP000315647"/>
    </source>
</evidence>
<keyword evidence="6 8" id="KW-1133">Transmembrane helix</keyword>
<keyword evidence="3" id="KW-0813">Transport</keyword>